<evidence type="ECO:0008006" key="4">
    <source>
        <dbReference type="Google" id="ProtNLM"/>
    </source>
</evidence>
<organism evidence="2 3">
    <name type="scientific">Jimgerdemannia flammicorona</name>
    <dbReference type="NCBI Taxonomy" id="994334"/>
    <lineage>
        <taxon>Eukaryota</taxon>
        <taxon>Fungi</taxon>
        <taxon>Fungi incertae sedis</taxon>
        <taxon>Mucoromycota</taxon>
        <taxon>Mucoromycotina</taxon>
        <taxon>Endogonomycetes</taxon>
        <taxon>Endogonales</taxon>
        <taxon>Endogonaceae</taxon>
        <taxon>Jimgerdemannia</taxon>
    </lineage>
</organism>
<comment type="caution">
    <text evidence="2">The sequence shown here is derived from an EMBL/GenBank/DDBJ whole genome shotgun (WGS) entry which is preliminary data.</text>
</comment>
<evidence type="ECO:0000313" key="2">
    <source>
        <dbReference type="EMBL" id="RUS24602.1"/>
    </source>
</evidence>
<dbReference type="Proteomes" id="UP000274822">
    <property type="component" value="Unassembled WGS sequence"/>
</dbReference>
<dbReference type="EMBL" id="RBNJ01015494">
    <property type="protein sequence ID" value="RUS24602.1"/>
    <property type="molecule type" value="Genomic_DNA"/>
</dbReference>
<protein>
    <recommendedName>
        <fullName evidence="4">Methyltransferase-domain-containing protein</fullName>
    </recommendedName>
</protein>
<evidence type="ECO:0000313" key="3">
    <source>
        <dbReference type="Proteomes" id="UP000274822"/>
    </source>
</evidence>
<reference evidence="2 3" key="1">
    <citation type="journal article" date="2018" name="New Phytol.">
        <title>Phylogenomics of Endogonaceae and evolution of mycorrhizas within Mucoromycota.</title>
        <authorList>
            <person name="Chang Y."/>
            <person name="Desiro A."/>
            <person name="Na H."/>
            <person name="Sandor L."/>
            <person name="Lipzen A."/>
            <person name="Clum A."/>
            <person name="Barry K."/>
            <person name="Grigoriev I.V."/>
            <person name="Martin F.M."/>
            <person name="Stajich J.E."/>
            <person name="Smith M.E."/>
            <person name="Bonito G."/>
            <person name="Spatafora J.W."/>
        </authorList>
    </citation>
    <scope>NUCLEOTIDE SEQUENCE [LARGE SCALE GENOMIC DNA]</scope>
    <source>
        <strain evidence="2 3">AD002</strain>
    </source>
</reference>
<dbReference type="Pfam" id="PF10294">
    <property type="entry name" value="Methyltransf_16"/>
    <property type="match status" value="1"/>
</dbReference>
<proteinExistence type="predicted"/>
<dbReference type="Gene3D" id="3.40.50.150">
    <property type="entry name" value="Vaccinia Virus protein VP39"/>
    <property type="match status" value="1"/>
</dbReference>
<evidence type="ECO:0000256" key="1">
    <source>
        <dbReference type="SAM" id="MobiDB-lite"/>
    </source>
</evidence>
<dbReference type="AlphaFoldDB" id="A0A433Q4D9"/>
<keyword evidence="3" id="KW-1185">Reference proteome</keyword>
<name>A0A433Q4D9_9FUNG</name>
<dbReference type="InterPro" id="IPR029063">
    <property type="entry name" value="SAM-dependent_MTases_sf"/>
</dbReference>
<dbReference type="InterPro" id="IPR019410">
    <property type="entry name" value="Methyltransf_16"/>
</dbReference>
<gene>
    <name evidence="2" type="ORF">BC938DRAFT_473334</name>
</gene>
<accession>A0A433Q4D9</accession>
<sequence length="870" mass="96970">MQYIRLLKSPPARVQLGHLFPLTWTIQTDLSDCHCHDPHRVELLATTLDGEPYDGLVVCNANGRPIKRGDALDYNFGATGGFCRVEVRFTGRPPGGGAKAKILVRLVSGPAEEGSLGQFIGNEELVLPVWSAPVMLVDPPKVARGGKRAQSSSGKGAEPGRLQQCERRFPIPLGVGGGTIGVMEDSGERTLPFSCATISTRLKHDRPHGSILQKTQSFSNSASTPHHFLSYVSAPTCVSEPPLRTPGSGTGLSAQPPSLSGLGSAPILIRELDWTQIVSVRDTLPARIDLVIMSDVVYNAAMHLPLLETMWSVCDDMTRVLCAYKERHVDEGWFWREARRTWIVEMVCEGGGCSVFELKKRAEKEVGKGGKEWQRGYSQLPNSVSARMSRPTRTDRVENVTSVGHFALLLPLWHTDRNPPYHLSPHPEPTFPRHTPTEWKRYISRTQGDIRLLASYTPPLLLRSSSSWSSARVGHKDLGKGNRSLLRVQNADLVRKQTRTQTNQATRTRPPSLFSQNGFPSTLFGSISEEMGRVMGRQGSQILRKKSTISSKLFTISRTRDITYTPCSATERVRFPPFQYRYHARSDDIICVNSASPRIDLFVSRQFNPPTTGAAVILKYVTYLNRAIPHIVNIAARYHMEEVWDLFRGEEREVIDAGVGISRFGVVIRFCCFLFTHIEMYCTHPQRHVEWKAKGHNGKDVRLKVSRRDVEAYAGWDMTFASSPSQLQFSLATASQTLYVLFPLHSFSFPSPLPSHPIPYLQQQTSVHNAASFANSIPTHTLQLLPGADHSFAQPAHASALADAIAKYFSRAGEKDRAWRQGTGRSVQIPRWISVEGYRNFRDLGGWPVKGWDGATVGYVRERLVFRGGE</sequence>
<feature type="region of interest" description="Disordered" evidence="1">
    <location>
        <begin position="142"/>
        <end position="161"/>
    </location>
</feature>